<sequence length="116" mass="13126">MLAVQLGKVAIRRAPKKTKFAPTQLTPGSELPQRTSRPIRRKSISSARSDLRDRTASLARVLSGSVARRTRITLQSKTGSVNRLPSVEDHIFLYCRYLHELQTAEIFQSQNHKLTE</sequence>
<organism evidence="2 3">
    <name type="scientific">Caerostris darwini</name>
    <dbReference type="NCBI Taxonomy" id="1538125"/>
    <lineage>
        <taxon>Eukaryota</taxon>
        <taxon>Metazoa</taxon>
        <taxon>Ecdysozoa</taxon>
        <taxon>Arthropoda</taxon>
        <taxon>Chelicerata</taxon>
        <taxon>Arachnida</taxon>
        <taxon>Araneae</taxon>
        <taxon>Araneomorphae</taxon>
        <taxon>Entelegynae</taxon>
        <taxon>Araneoidea</taxon>
        <taxon>Araneidae</taxon>
        <taxon>Caerostris</taxon>
    </lineage>
</organism>
<accession>A0AAV4VND4</accession>
<comment type="caution">
    <text evidence="2">The sequence shown here is derived from an EMBL/GenBank/DDBJ whole genome shotgun (WGS) entry which is preliminary data.</text>
</comment>
<evidence type="ECO:0000313" key="2">
    <source>
        <dbReference type="EMBL" id="GIY71548.1"/>
    </source>
</evidence>
<dbReference type="Proteomes" id="UP001054837">
    <property type="component" value="Unassembled WGS sequence"/>
</dbReference>
<feature type="region of interest" description="Disordered" evidence="1">
    <location>
        <begin position="16"/>
        <end position="50"/>
    </location>
</feature>
<evidence type="ECO:0000256" key="1">
    <source>
        <dbReference type="SAM" id="MobiDB-lite"/>
    </source>
</evidence>
<dbReference type="AlphaFoldDB" id="A0AAV4VND4"/>
<gene>
    <name evidence="2" type="ORF">CDAR_442661</name>
</gene>
<reference evidence="2 3" key="1">
    <citation type="submission" date="2021-06" db="EMBL/GenBank/DDBJ databases">
        <title>Caerostris darwini draft genome.</title>
        <authorList>
            <person name="Kono N."/>
            <person name="Arakawa K."/>
        </authorList>
    </citation>
    <scope>NUCLEOTIDE SEQUENCE [LARGE SCALE GENOMIC DNA]</scope>
</reference>
<feature type="compositionally biased region" description="Polar residues" evidence="1">
    <location>
        <begin position="21"/>
        <end position="36"/>
    </location>
</feature>
<evidence type="ECO:0000313" key="3">
    <source>
        <dbReference type="Proteomes" id="UP001054837"/>
    </source>
</evidence>
<protein>
    <submittedName>
        <fullName evidence="2">Uncharacterized protein</fullName>
    </submittedName>
</protein>
<keyword evidence="3" id="KW-1185">Reference proteome</keyword>
<name>A0AAV4VND4_9ARAC</name>
<dbReference type="EMBL" id="BPLQ01013365">
    <property type="protein sequence ID" value="GIY71548.1"/>
    <property type="molecule type" value="Genomic_DNA"/>
</dbReference>
<proteinExistence type="predicted"/>